<accession>A0A9E7K456</accession>
<proteinExistence type="predicted"/>
<dbReference type="EMBL" id="CP097507">
    <property type="protein sequence ID" value="URE04101.1"/>
    <property type="molecule type" value="Genomic_DNA"/>
</dbReference>
<protein>
    <submittedName>
        <fullName evidence="1">Uncharacterized protein</fullName>
    </submittedName>
</protein>
<sequence length="73" mass="7982">MVCSTSKNKKKIKGYEIPNGLLDHPPFSLLGEEEGQAPGFGTSVIVTCHGSRRCYTAKLTTSLVASGYHRREK</sequence>
<dbReference type="Proteomes" id="UP001055439">
    <property type="component" value="Chromosome 5"/>
</dbReference>
<reference evidence="1" key="1">
    <citation type="submission" date="2022-05" db="EMBL/GenBank/DDBJ databases">
        <title>The Musa troglodytarum L. genome provides insights into the mechanism of non-climacteric behaviour and enrichment of carotenoids.</title>
        <authorList>
            <person name="Wang J."/>
        </authorList>
    </citation>
    <scope>NUCLEOTIDE SEQUENCE</scope>
    <source>
        <tissue evidence="1">Leaf</tissue>
    </source>
</reference>
<keyword evidence="2" id="KW-1185">Reference proteome</keyword>
<dbReference type="AlphaFoldDB" id="A0A9E7K456"/>
<gene>
    <name evidence="1" type="ORF">MUK42_20768</name>
</gene>
<organism evidence="1 2">
    <name type="scientific">Musa troglodytarum</name>
    <name type="common">fe'i banana</name>
    <dbReference type="NCBI Taxonomy" id="320322"/>
    <lineage>
        <taxon>Eukaryota</taxon>
        <taxon>Viridiplantae</taxon>
        <taxon>Streptophyta</taxon>
        <taxon>Embryophyta</taxon>
        <taxon>Tracheophyta</taxon>
        <taxon>Spermatophyta</taxon>
        <taxon>Magnoliopsida</taxon>
        <taxon>Liliopsida</taxon>
        <taxon>Zingiberales</taxon>
        <taxon>Musaceae</taxon>
        <taxon>Musa</taxon>
    </lineage>
</organism>
<evidence type="ECO:0000313" key="1">
    <source>
        <dbReference type="EMBL" id="URE04101.1"/>
    </source>
</evidence>
<evidence type="ECO:0000313" key="2">
    <source>
        <dbReference type="Proteomes" id="UP001055439"/>
    </source>
</evidence>
<name>A0A9E7K456_9LILI</name>